<dbReference type="AlphaFoldDB" id="A0A0P8Z5W6"/>
<dbReference type="InterPro" id="IPR009078">
    <property type="entry name" value="Ferritin-like_SF"/>
</dbReference>
<comment type="caution">
    <text evidence="1">The sequence shown here is derived from an EMBL/GenBank/DDBJ whole genome shotgun (WGS) entry which is preliminary data.</text>
</comment>
<evidence type="ECO:0000313" key="2">
    <source>
        <dbReference type="Proteomes" id="UP000050349"/>
    </source>
</evidence>
<sequence>MYTIATLPGSESGNAARYARIVRSSEKNEWQIDRDLLQDRSFDFSRKFLPDGLSRIDRLTFLAADEARLLSQIQGRTYAYIFGLVERFISAKMLDQGRAHVFDNQLALEALVRFSNDEIKHQALFRRMETMMGSQLPAGYRQVADPNDVARVVLAASTWSVLALTCHIELFVQAHYVQSIAPREELCPLFKDVFKFHWKDESRHVVLDELEWQAEHAKLSSAERDQAVNDLIALVAAVDAILQEQSASDADYFIGNVSRSFSADEAAQIKACVLGAYRWQYIVSGVQHPHFGQLLTHMTTPAQMSRIQAALAPIMRAVG</sequence>
<evidence type="ECO:0008006" key="3">
    <source>
        <dbReference type="Google" id="ProtNLM"/>
    </source>
</evidence>
<dbReference type="RefSeq" id="WP_057396805.1">
    <property type="nucleotide sequence ID" value="NZ_LJXB01000065.1"/>
</dbReference>
<proteinExistence type="predicted"/>
<organism evidence="1 2">
    <name type="scientific">Pseudomonas fluorescens</name>
    <dbReference type="NCBI Taxonomy" id="294"/>
    <lineage>
        <taxon>Bacteria</taxon>
        <taxon>Pseudomonadati</taxon>
        <taxon>Pseudomonadota</taxon>
        <taxon>Gammaproteobacteria</taxon>
        <taxon>Pseudomonadales</taxon>
        <taxon>Pseudomonadaceae</taxon>
        <taxon>Pseudomonas</taxon>
    </lineage>
</organism>
<dbReference type="EMBL" id="LJXB01000065">
    <property type="protein sequence ID" value="KPU60733.1"/>
    <property type="molecule type" value="Genomic_DNA"/>
</dbReference>
<dbReference type="PATRIC" id="fig|294.162.peg.1506"/>
<dbReference type="SUPFAM" id="SSF47240">
    <property type="entry name" value="Ferritin-like"/>
    <property type="match status" value="1"/>
</dbReference>
<dbReference type="OrthoDB" id="571340at2"/>
<gene>
    <name evidence="1" type="ORF">AN403_4669</name>
</gene>
<dbReference type="Proteomes" id="UP000050349">
    <property type="component" value="Unassembled WGS sequence"/>
</dbReference>
<reference evidence="1 2" key="1">
    <citation type="submission" date="2015-09" db="EMBL/GenBank/DDBJ databases">
        <authorList>
            <person name="Jackson K.R."/>
            <person name="Lunt B.L."/>
            <person name="Fisher J.N.B."/>
            <person name="Gardner A.V."/>
            <person name="Bailey M.E."/>
            <person name="Deus L.M."/>
            <person name="Earl A.S."/>
            <person name="Gibby P.D."/>
            <person name="Hartmann K.A."/>
            <person name="Liu J.E."/>
            <person name="Manci A.M."/>
            <person name="Nielsen D.A."/>
            <person name="Solomon M.B."/>
            <person name="Breakwell D.P."/>
            <person name="Burnett S.H."/>
            <person name="Grose J.H."/>
        </authorList>
    </citation>
    <scope>NUCLEOTIDE SEQUENCE [LARGE SCALE GENOMIC DNA]</scope>
    <source>
        <strain evidence="1 2">S613</strain>
    </source>
</reference>
<dbReference type="InterPro" id="IPR025859">
    <property type="entry name" value="AurF/CmlI"/>
</dbReference>
<dbReference type="Pfam" id="PF11583">
    <property type="entry name" value="AurF"/>
    <property type="match status" value="1"/>
</dbReference>
<protein>
    <recommendedName>
        <fullName evidence="3">Para-aminobenzoate N-oxygenase AurF</fullName>
    </recommendedName>
</protein>
<accession>A0A0P8Z5W6</accession>
<name>A0A0P8Z5W6_PSEFL</name>
<evidence type="ECO:0000313" key="1">
    <source>
        <dbReference type="EMBL" id="KPU60733.1"/>
    </source>
</evidence>